<accession>A0ACC2B0V8</accession>
<dbReference type="EMBL" id="CM055109">
    <property type="protein sequence ID" value="KAJ7523403.1"/>
    <property type="molecule type" value="Genomic_DNA"/>
</dbReference>
<keyword evidence="2" id="KW-1185">Reference proteome</keyword>
<protein>
    <submittedName>
        <fullName evidence="1">Uncharacterized protein</fullName>
    </submittedName>
</protein>
<name>A0ACC2B0V8_DIPCM</name>
<gene>
    <name evidence="1" type="ORF">O6H91_18G050000</name>
</gene>
<dbReference type="Proteomes" id="UP001162992">
    <property type="component" value="Chromosome 18"/>
</dbReference>
<evidence type="ECO:0000313" key="1">
    <source>
        <dbReference type="EMBL" id="KAJ7523403.1"/>
    </source>
</evidence>
<organism evidence="1 2">
    <name type="scientific">Diphasiastrum complanatum</name>
    <name type="common">Issler's clubmoss</name>
    <name type="synonym">Lycopodium complanatum</name>
    <dbReference type="NCBI Taxonomy" id="34168"/>
    <lineage>
        <taxon>Eukaryota</taxon>
        <taxon>Viridiplantae</taxon>
        <taxon>Streptophyta</taxon>
        <taxon>Embryophyta</taxon>
        <taxon>Tracheophyta</taxon>
        <taxon>Lycopodiopsida</taxon>
        <taxon>Lycopodiales</taxon>
        <taxon>Lycopodiaceae</taxon>
        <taxon>Lycopodioideae</taxon>
        <taxon>Diphasiastrum</taxon>
    </lineage>
</organism>
<comment type="caution">
    <text evidence="1">The sequence shown here is derived from an EMBL/GenBank/DDBJ whole genome shotgun (WGS) entry which is preliminary data.</text>
</comment>
<evidence type="ECO:0000313" key="2">
    <source>
        <dbReference type="Proteomes" id="UP001162992"/>
    </source>
</evidence>
<proteinExistence type="predicted"/>
<reference evidence="2" key="1">
    <citation type="journal article" date="2024" name="Proc. Natl. Acad. Sci. U.S.A.">
        <title>Extraordinary preservation of gene collinearity over three hundred million years revealed in homosporous lycophytes.</title>
        <authorList>
            <person name="Li C."/>
            <person name="Wickell D."/>
            <person name="Kuo L.Y."/>
            <person name="Chen X."/>
            <person name="Nie B."/>
            <person name="Liao X."/>
            <person name="Peng D."/>
            <person name="Ji J."/>
            <person name="Jenkins J."/>
            <person name="Williams M."/>
            <person name="Shu S."/>
            <person name="Plott C."/>
            <person name="Barry K."/>
            <person name="Rajasekar S."/>
            <person name="Grimwood J."/>
            <person name="Han X."/>
            <person name="Sun S."/>
            <person name="Hou Z."/>
            <person name="He W."/>
            <person name="Dai G."/>
            <person name="Sun C."/>
            <person name="Schmutz J."/>
            <person name="Leebens-Mack J.H."/>
            <person name="Li F.W."/>
            <person name="Wang L."/>
        </authorList>
    </citation>
    <scope>NUCLEOTIDE SEQUENCE [LARGE SCALE GENOMIC DNA]</scope>
    <source>
        <strain evidence="2">cv. PW_Plant_1</strain>
    </source>
</reference>
<sequence length="123" mass="13834">MSQWRDSRGTRGALFDGMEEGSLRAGSSYSPLEIAEQENDGGLNALEDRVTILKRLTTDIHDEVGSHNRMLDQMGSGMDSARGVMSGTMDRFKRVFETKSGRNMITIITSFVVIFFLLYFLTR</sequence>